<dbReference type="EMBL" id="GAIX01007094">
    <property type="protein sequence ID" value="JAA85466.1"/>
    <property type="molecule type" value="Transcribed_RNA"/>
</dbReference>
<feature type="non-terminal residue" evidence="1">
    <location>
        <position position="1"/>
    </location>
</feature>
<proteinExistence type="predicted"/>
<evidence type="ECO:0000313" key="1">
    <source>
        <dbReference type="EMBL" id="JAA85466.1"/>
    </source>
</evidence>
<accession>S4P1X7</accession>
<reference evidence="1" key="2">
    <citation type="submission" date="2013-05" db="EMBL/GenBank/DDBJ databases">
        <authorList>
            <person name="Carter J.-M."/>
            <person name="Baker S.C."/>
            <person name="Pink R."/>
            <person name="Carter D.R.F."/>
            <person name="Collins A."/>
            <person name="Tomlin J."/>
            <person name="Gibbs M."/>
            <person name="Breuker C.J."/>
        </authorList>
    </citation>
    <scope>NUCLEOTIDE SEQUENCE</scope>
    <source>
        <tissue evidence="1">Ovary</tissue>
    </source>
</reference>
<organism evidence="1">
    <name type="scientific">Pararge aegeria</name>
    <name type="common">speckled wood butterfly</name>
    <dbReference type="NCBI Taxonomy" id="116150"/>
    <lineage>
        <taxon>Eukaryota</taxon>
        <taxon>Metazoa</taxon>
        <taxon>Ecdysozoa</taxon>
        <taxon>Arthropoda</taxon>
        <taxon>Hexapoda</taxon>
        <taxon>Insecta</taxon>
        <taxon>Pterygota</taxon>
        <taxon>Neoptera</taxon>
        <taxon>Endopterygota</taxon>
        <taxon>Lepidoptera</taxon>
        <taxon>Glossata</taxon>
        <taxon>Ditrysia</taxon>
        <taxon>Papilionoidea</taxon>
        <taxon>Nymphalidae</taxon>
        <taxon>Satyrinae</taxon>
        <taxon>Satyrini</taxon>
        <taxon>Parargina</taxon>
        <taxon>Pararge</taxon>
    </lineage>
</organism>
<protein>
    <submittedName>
        <fullName evidence="1">Achintya</fullName>
    </submittedName>
</protein>
<name>S4P1X7_9NEOP</name>
<reference evidence="1" key="1">
    <citation type="journal article" date="2013" name="BMC Genomics">
        <title>Unscrambling butterfly oogenesis.</title>
        <authorList>
            <person name="Carter J.M."/>
            <person name="Baker S.C."/>
            <person name="Pink R."/>
            <person name="Carter D.R."/>
            <person name="Collins A."/>
            <person name="Tomlin J."/>
            <person name="Gibbs M."/>
            <person name="Breuker C.J."/>
        </authorList>
    </citation>
    <scope>NUCLEOTIDE SEQUENCE</scope>
    <source>
        <tissue evidence="1">Ovary</tissue>
    </source>
</reference>
<sequence>QRGGGPRRWSQCARRRARWKAKRRVRVARVAGTRNWRTCHSCRTRCAANYRWWARTARANGTSSSVCTCWLRPRWPCASVRKSKRRCPSSSRGAQELIHERDITSRQGILRYAVSRYFR</sequence>
<dbReference type="AlphaFoldDB" id="S4P1X7"/>